<evidence type="ECO:0000259" key="4">
    <source>
        <dbReference type="Pfam" id="PF14833"/>
    </source>
</evidence>
<sequence>MNPRETIGIVGLGNMGYPIAQNLIKAGYAIAGYEIDQARWQPTDHLLYVNSLEALIQRASVLLLSLPDGHTVQSIFEQLLNADANRSITVVDTSTIGAKASQAVEQLLRSSKLKYLDSPVSGGVRGAVAGTLAVMCAGPNNLYNQVLPILECFSANQFLIGPEPGQAQTLKVLNNFLSATALAASCEALHFGQTQGLDLQKMCDVINVSTGMNTATLDKIPHQVVTNRFNAGFSNSLLLKDISLYLEGCDEAGITGEISRTVVQLWDNFVTSSPNDDATGLFRYTGKESRRISDS</sequence>
<dbReference type="PANTHER" id="PTHR22981:SF7">
    <property type="entry name" value="3-HYDROXYISOBUTYRATE DEHYDROGENASE, MITOCHONDRIAL"/>
    <property type="match status" value="1"/>
</dbReference>
<dbReference type="Gene3D" id="1.10.1040.10">
    <property type="entry name" value="N-(1-d-carboxylethyl)-l-norvaline Dehydrogenase, domain 2"/>
    <property type="match status" value="1"/>
</dbReference>
<dbReference type="PIRSF" id="PIRSF000103">
    <property type="entry name" value="HIBADH"/>
    <property type="match status" value="1"/>
</dbReference>
<evidence type="ECO:0000256" key="2">
    <source>
        <dbReference type="ARBA" id="ARBA00023027"/>
    </source>
</evidence>
<dbReference type="InterPro" id="IPR015815">
    <property type="entry name" value="HIBADH-related"/>
</dbReference>
<accession>A0A160TXT1</accession>
<dbReference type="InterPro" id="IPR008927">
    <property type="entry name" value="6-PGluconate_DH-like_C_sf"/>
</dbReference>
<dbReference type="Pfam" id="PF14833">
    <property type="entry name" value="NAD_binding_11"/>
    <property type="match status" value="1"/>
</dbReference>
<evidence type="ECO:0000259" key="3">
    <source>
        <dbReference type="Pfam" id="PF03446"/>
    </source>
</evidence>
<gene>
    <name evidence="5" type="ORF">MGWOODY_XGa828</name>
</gene>
<dbReference type="InterPro" id="IPR036291">
    <property type="entry name" value="NAD(P)-bd_dom_sf"/>
</dbReference>
<dbReference type="Pfam" id="PF03446">
    <property type="entry name" value="NAD_binding_2"/>
    <property type="match status" value="1"/>
</dbReference>
<keyword evidence="2" id="KW-0520">NAD</keyword>
<dbReference type="Gene3D" id="3.40.50.720">
    <property type="entry name" value="NAD(P)-binding Rossmann-like Domain"/>
    <property type="match status" value="1"/>
</dbReference>
<dbReference type="PANTHER" id="PTHR22981">
    <property type="entry name" value="3-HYDROXYISOBUTYRATE DEHYDROGENASE-RELATED"/>
    <property type="match status" value="1"/>
</dbReference>
<dbReference type="AlphaFoldDB" id="A0A160TXT1"/>
<proteinExistence type="predicted"/>
<dbReference type="GO" id="GO:0050661">
    <property type="term" value="F:NADP binding"/>
    <property type="evidence" value="ECO:0007669"/>
    <property type="project" value="InterPro"/>
</dbReference>
<organism evidence="5">
    <name type="scientific">hydrothermal vent metagenome</name>
    <dbReference type="NCBI Taxonomy" id="652676"/>
    <lineage>
        <taxon>unclassified sequences</taxon>
        <taxon>metagenomes</taxon>
        <taxon>ecological metagenomes</taxon>
    </lineage>
</organism>
<dbReference type="GO" id="GO:0051287">
    <property type="term" value="F:NAD binding"/>
    <property type="evidence" value="ECO:0007669"/>
    <property type="project" value="InterPro"/>
</dbReference>
<dbReference type="InterPro" id="IPR029154">
    <property type="entry name" value="HIBADH-like_NADP-bd"/>
</dbReference>
<protein>
    <submittedName>
        <fullName evidence="5">3-hydroxyisobutyrate dehydrogenase</fullName>
        <ecNumber evidence="5">1.1.1.31</ecNumber>
    </submittedName>
</protein>
<reference evidence="5" key="1">
    <citation type="submission" date="2015-10" db="EMBL/GenBank/DDBJ databases">
        <authorList>
            <person name="Gilbert D.G."/>
        </authorList>
    </citation>
    <scope>NUCLEOTIDE SEQUENCE</scope>
</reference>
<dbReference type="InterPro" id="IPR013328">
    <property type="entry name" value="6PGD_dom2"/>
</dbReference>
<keyword evidence="1 5" id="KW-0560">Oxidoreductase</keyword>
<dbReference type="SUPFAM" id="SSF48179">
    <property type="entry name" value="6-phosphogluconate dehydrogenase C-terminal domain-like"/>
    <property type="match status" value="1"/>
</dbReference>
<evidence type="ECO:0000256" key="1">
    <source>
        <dbReference type="ARBA" id="ARBA00023002"/>
    </source>
</evidence>
<evidence type="ECO:0000313" key="5">
    <source>
        <dbReference type="EMBL" id="CUS54521.1"/>
    </source>
</evidence>
<dbReference type="EC" id="1.1.1.31" evidence="5"/>
<feature type="domain" description="3-hydroxyisobutyrate dehydrogenase-like NAD-binding" evidence="4">
    <location>
        <begin position="165"/>
        <end position="280"/>
    </location>
</feature>
<dbReference type="GO" id="GO:0008442">
    <property type="term" value="F:3-hydroxyisobutyrate dehydrogenase activity"/>
    <property type="evidence" value="ECO:0007669"/>
    <property type="project" value="UniProtKB-EC"/>
</dbReference>
<name>A0A160TXT1_9ZZZZ</name>
<dbReference type="EMBL" id="CZRL01000104">
    <property type="protein sequence ID" value="CUS54521.1"/>
    <property type="molecule type" value="Genomic_DNA"/>
</dbReference>
<feature type="domain" description="6-phosphogluconate dehydrogenase NADP-binding" evidence="3">
    <location>
        <begin position="6"/>
        <end position="161"/>
    </location>
</feature>
<dbReference type="SUPFAM" id="SSF51735">
    <property type="entry name" value="NAD(P)-binding Rossmann-fold domains"/>
    <property type="match status" value="1"/>
</dbReference>
<dbReference type="InterPro" id="IPR006115">
    <property type="entry name" value="6PGDH_NADP-bd"/>
</dbReference>